<name>A0A5D0RL11_9RHOB</name>
<dbReference type="Pfam" id="PF18856">
    <property type="entry name" value="baeRF_family12"/>
    <property type="match status" value="1"/>
</dbReference>
<dbReference type="RefSeq" id="WP_148377722.1">
    <property type="nucleotide sequence ID" value="NZ_VSIY01000006.1"/>
</dbReference>
<proteinExistence type="predicted"/>
<evidence type="ECO:0000256" key="1">
    <source>
        <dbReference type="SAM" id="MobiDB-lite"/>
    </source>
</evidence>
<reference evidence="2 3" key="1">
    <citation type="submission" date="2019-08" db="EMBL/GenBank/DDBJ databases">
        <title>Identification of a novel species of the genus Boseongicola.</title>
        <authorList>
            <person name="Zhang X.-Q."/>
        </authorList>
    </citation>
    <scope>NUCLEOTIDE SEQUENCE [LARGE SCALE GENOMIC DNA]</scope>
    <source>
        <strain evidence="2 3">HY14</strain>
    </source>
</reference>
<organism evidence="2 3">
    <name type="scientific">Maritimibacter fusiformis</name>
    <dbReference type="NCBI Taxonomy" id="2603819"/>
    <lineage>
        <taxon>Bacteria</taxon>
        <taxon>Pseudomonadati</taxon>
        <taxon>Pseudomonadota</taxon>
        <taxon>Alphaproteobacteria</taxon>
        <taxon>Rhodobacterales</taxon>
        <taxon>Roseobacteraceae</taxon>
        <taxon>Maritimibacter</taxon>
    </lineage>
</organism>
<accession>A0A5D0RL11</accession>
<dbReference type="InterPro" id="IPR041374">
    <property type="entry name" value="BaeRF_family12"/>
</dbReference>
<comment type="caution">
    <text evidence="2">The sequence shown here is derived from an EMBL/GenBank/DDBJ whole genome shotgun (WGS) entry which is preliminary data.</text>
</comment>
<gene>
    <name evidence="2" type="ORF">FVF75_09405</name>
</gene>
<feature type="compositionally biased region" description="Basic and acidic residues" evidence="1">
    <location>
        <begin position="47"/>
        <end position="58"/>
    </location>
</feature>
<protein>
    <submittedName>
        <fullName evidence="2">Host attachment protein</fullName>
    </submittedName>
</protein>
<feature type="region of interest" description="Disordered" evidence="1">
    <location>
        <begin position="42"/>
        <end position="73"/>
    </location>
</feature>
<keyword evidence="3" id="KW-1185">Reference proteome</keyword>
<evidence type="ECO:0000313" key="2">
    <source>
        <dbReference type="EMBL" id="TYB81328.1"/>
    </source>
</evidence>
<dbReference type="Proteomes" id="UP000322080">
    <property type="component" value="Unassembled WGS sequence"/>
</dbReference>
<evidence type="ECO:0000313" key="3">
    <source>
        <dbReference type="Proteomes" id="UP000322080"/>
    </source>
</evidence>
<sequence>MKLKTDTWVVVANGNKYLLLQNFGWPDHLDLRVMKHDEIDVPQTQDLARDRAGREQAKYRPGSSGHKQVDAHEARETAFAKALVAKLNERAQQKRFKDIVIIADPETLGEMRPTYSGQLKELLVGEIPKDLTNLTIPDIEAVVNAA</sequence>
<dbReference type="EMBL" id="VSIY01000006">
    <property type="protein sequence ID" value="TYB81328.1"/>
    <property type="molecule type" value="Genomic_DNA"/>
</dbReference>
<dbReference type="AlphaFoldDB" id="A0A5D0RL11"/>